<proteinExistence type="predicted"/>
<name>A0A6A5WD28_9PLEO</name>
<dbReference type="OrthoDB" id="3687216at2759"/>
<organism evidence="1 2">
    <name type="scientific">Amniculicola lignicola CBS 123094</name>
    <dbReference type="NCBI Taxonomy" id="1392246"/>
    <lineage>
        <taxon>Eukaryota</taxon>
        <taxon>Fungi</taxon>
        <taxon>Dikarya</taxon>
        <taxon>Ascomycota</taxon>
        <taxon>Pezizomycotina</taxon>
        <taxon>Dothideomycetes</taxon>
        <taxon>Pleosporomycetidae</taxon>
        <taxon>Pleosporales</taxon>
        <taxon>Amniculicolaceae</taxon>
        <taxon>Amniculicola</taxon>
    </lineage>
</organism>
<protein>
    <submittedName>
        <fullName evidence="1">Uncharacterized protein</fullName>
    </submittedName>
</protein>
<dbReference type="Proteomes" id="UP000799779">
    <property type="component" value="Unassembled WGS sequence"/>
</dbReference>
<keyword evidence="2" id="KW-1185">Reference proteome</keyword>
<reference evidence="1" key="1">
    <citation type="journal article" date="2020" name="Stud. Mycol.">
        <title>101 Dothideomycetes genomes: a test case for predicting lifestyles and emergence of pathogens.</title>
        <authorList>
            <person name="Haridas S."/>
            <person name="Albert R."/>
            <person name="Binder M."/>
            <person name="Bloem J."/>
            <person name="Labutti K."/>
            <person name="Salamov A."/>
            <person name="Andreopoulos B."/>
            <person name="Baker S."/>
            <person name="Barry K."/>
            <person name="Bills G."/>
            <person name="Bluhm B."/>
            <person name="Cannon C."/>
            <person name="Castanera R."/>
            <person name="Culley D."/>
            <person name="Daum C."/>
            <person name="Ezra D."/>
            <person name="Gonzalez J."/>
            <person name="Henrissat B."/>
            <person name="Kuo A."/>
            <person name="Liang C."/>
            <person name="Lipzen A."/>
            <person name="Lutzoni F."/>
            <person name="Magnuson J."/>
            <person name="Mondo S."/>
            <person name="Nolan M."/>
            <person name="Ohm R."/>
            <person name="Pangilinan J."/>
            <person name="Park H.-J."/>
            <person name="Ramirez L."/>
            <person name="Alfaro M."/>
            <person name="Sun H."/>
            <person name="Tritt A."/>
            <person name="Yoshinaga Y."/>
            <person name="Zwiers L.-H."/>
            <person name="Turgeon B."/>
            <person name="Goodwin S."/>
            <person name="Spatafora J."/>
            <person name="Crous P."/>
            <person name="Grigoriev I."/>
        </authorList>
    </citation>
    <scope>NUCLEOTIDE SEQUENCE</scope>
    <source>
        <strain evidence="1">CBS 123094</strain>
    </source>
</reference>
<gene>
    <name evidence="1" type="ORF">P154DRAFT_537542</name>
</gene>
<evidence type="ECO:0000313" key="1">
    <source>
        <dbReference type="EMBL" id="KAF1997035.1"/>
    </source>
</evidence>
<dbReference type="AlphaFoldDB" id="A0A6A5WD28"/>
<sequence>MASSTIDSLRALNRHLKQLQGTWNGIIATLPKKPRMPYLFLGELSDTDVLNIYQPLHNITEAFFNVLADTPPDVYTVPNADREIEAFKAFENDFGFRAKMMDRALKYRMKGELNFGIPRDMQKRYSCQEFSRRGEEHGMKIKVKVMEHIIWLMERGENGYDAASRYQSVFHHPSWSVEDRLGERYTWMLRPERSVPNVEWQFMIAVAGKMMQQRAGHEVFIREMLRDARASGYRIPKSTLATVTNKVCRTEYLANWQAGECCILCCAEFDDETPPVVFHCGHIPGIFCAKHWAEDYICQYCLGMDPSANEDTDVSNLQEQLHGPFKNIGFLVQTMQALDHQIDAFILAGPQETYDMSIGDLLKKLHKLTVSYDEAKSELRDAVWEVRKDADPFGRDDEGELGDIENSSDVVKEDDIDMASTLVEIRARIPLDYSQGNC</sequence>
<accession>A0A6A5WD28</accession>
<evidence type="ECO:0000313" key="2">
    <source>
        <dbReference type="Proteomes" id="UP000799779"/>
    </source>
</evidence>
<dbReference type="EMBL" id="ML977618">
    <property type="protein sequence ID" value="KAF1997035.1"/>
    <property type="molecule type" value="Genomic_DNA"/>
</dbReference>